<proteinExistence type="predicted"/>
<dbReference type="RefSeq" id="WP_189566593.1">
    <property type="nucleotide sequence ID" value="NZ_BMXF01000004.1"/>
</dbReference>
<keyword evidence="2" id="KW-1185">Reference proteome</keyword>
<evidence type="ECO:0000313" key="2">
    <source>
        <dbReference type="Proteomes" id="UP000598271"/>
    </source>
</evidence>
<sequence length="821" mass="93168">MEPNTQEEELAEAAVEQVGVEVDQVTLDIDYHIIEHFSKHLYSSPNKAIEELVINGYDAGADWVRVYVPGAYTQKIIVWDDGESMDVEGIKKLWKLADSPKSGTSREILDKKGVHRKVIGKFGIGKIASYTVGDSITHYCKTTNGYFLVAVDYNLLMDQKDTDQTRKSVPIQKLSEEEAKSSIIQCFSDLPLDFESFFVQESWTFAVIDKIKREDITQGRLRWVIGNALPVKPDFKVYVDDLEVVSKLLKTGISLNWNFGQEEIKQYLDSEWKEGIKEGSVDGSITYGTEFGLNKDNPSEAIDYVSFPELGKVWGYLRLYKDSLFGYKKSEEGRSHGFFIFVRDRLVNLDDAQLFLRSDPSFLTFYNAQFILHIDGLDEDLLADRERITEGTPKVAELEILQNAVYKAINKAQRSLYDAKQQEAKFDYIFPVMSPSLFMEPLAALWVKNGAQEELGFDFKDPKINTQPISKSEHVSTFSVSDGFKINSLHPYYQKLQHELGSGKISAKAIREFEIIAVSELLFEGHLYDLGVSDQQVRRIMLWRDDLYRKLSQRDKKNPYTLTQNLMDASYKSGEPFETALVEVLKEIGFNAERDGASGKKDVFVKAYCGDESYKLIFEAKAMTSLSVTKALKNDDAETGGANAHRTAAGADHAVIISRKFAGFENNENPAILQECSSMGNVSIMTVEALNELLYAVKEHAYSLDTIKPVFTEIETPKRKLERIENLSKPFEKIDSVTLLNQIWESQGNENAEGVAIPIRGVWLDYGYKKMNIELTEFRSVIEALRTLAYPLVQLSEETNIYLIQSPENIINKIRKKLNVD</sequence>
<reference evidence="1 2" key="1">
    <citation type="journal article" date="2014" name="Int. J. Syst. Evol. Microbiol.">
        <title>Complete genome sequence of Corynebacterium casei LMG S-19264T (=DSM 44701T), isolated from a smear-ripened cheese.</title>
        <authorList>
            <consortium name="US DOE Joint Genome Institute (JGI-PGF)"/>
            <person name="Walter F."/>
            <person name="Albersmeier A."/>
            <person name="Kalinowski J."/>
            <person name="Ruckert C."/>
        </authorList>
    </citation>
    <scope>NUCLEOTIDE SEQUENCE [LARGE SCALE GENOMIC DNA]</scope>
    <source>
        <strain evidence="1 2">KCTC 12866</strain>
    </source>
</reference>
<dbReference type="Pfam" id="PF13589">
    <property type="entry name" value="HATPase_c_3"/>
    <property type="match status" value="1"/>
</dbReference>
<organism evidence="1 2">
    <name type="scientific">Persicitalea jodogahamensis</name>
    <dbReference type="NCBI Taxonomy" id="402147"/>
    <lineage>
        <taxon>Bacteria</taxon>
        <taxon>Pseudomonadati</taxon>
        <taxon>Bacteroidota</taxon>
        <taxon>Cytophagia</taxon>
        <taxon>Cytophagales</taxon>
        <taxon>Spirosomataceae</taxon>
        <taxon>Persicitalea</taxon>
    </lineage>
</organism>
<gene>
    <name evidence="1" type="ORF">GCM10007390_40380</name>
</gene>
<name>A0A8J3GBG2_9BACT</name>
<dbReference type="SUPFAM" id="SSF55874">
    <property type="entry name" value="ATPase domain of HSP90 chaperone/DNA topoisomerase II/histidine kinase"/>
    <property type="match status" value="1"/>
</dbReference>
<dbReference type="Proteomes" id="UP000598271">
    <property type="component" value="Unassembled WGS sequence"/>
</dbReference>
<evidence type="ECO:0000313" key="1">
    <source>
        <dbReference type="EMBL" id="GHB81434.1"/>
    </source>
</evidence>
<dbReference type="AlphaFoldDB" id="A0A8J3GBG2"/>
<protein>
    <submittedName>
        <fullName evidence="1">Uncharacterized protein</fullName>
    </submittedName>
</protein>
<accession>A0A8J3GBG2</accession>
<comment type="caution">
    <text evidence="1">The sequence shown here is derived from an EMBL/GenBank/DDBJ whole genome shotgun (WGS) entry which is preliminary data.</text>
</comment>
<dbReference type="InterPro" id="IPR036890">
    <property type="entry name" value="HATPase_C_sf"/>
</dbReference>
<dbReference type="Gene3D" id="3.30.565.10">
    <property type="entry name" value="Histidine kinase-like ATPase, C-terminal domain"/>
    <property type="match status" value="1"/>
</dbReference>
<dbReference type="EMBL" id="BMXF01000004">
    <property type="protein sequence ID" value="GHB81434.1"/>
    <property type="molecule type" value="Genomic_DNA"/>
</dbReference>